<dbReference type="EMBL" id="GL377304">
    <property type="protein sequence ID" value="EFI99105.1"/>
    <property type="molecule type" value="Genomic_DNA"/>
</dbReference>
<feature type="domain" description="BTB" evidence="1">
    <location>
        <begin position="66"/>
        <end position="140"/>
    </location>
</feature>
<dbReference type="RefSeq" id="XP_003034008.1">
    <property type="nucleotide sequence ID" value="XM_003033962.1"/>
</dbReference>
<gene>
    <name evidence="2" type="ORF">SCHCODRAFT_84858</name>
</gene>
<dbReference type="HOGENOM" id="CLU_033082_3_1_1"/>
<dbReference type="KEGG" id="scm:SCHCO_02616380"/>
<dbReference type="InterPro" id="IPR000210">
    <property type="entry name" value="BTB/POZ_dom"/>
</dbReference>
<dbReference type="VEuPathDB" id="FungiDB:SCHCODRAFT_02616380"/>
<keyword evidence="3" id="KW-1185">Reference proteome</keyword>
<proteinExistence type="predicted"/>
<dbReference type="OMA" id="CIRARDK"/>
<dbReference type="CDD" id="cd18186">
    <property type="entry name" value="BTB_POZ_ZBTB_KLHL-like"/>
    <property type="match status" value="1"/>
</dbReference>
<dbReference type="Proteomes" id="UP000007431">
    <property type="component" value="Unassembled WGS sequence"/>
</dbReference>
<dbReference type="eggNOG" id="ENOG502SS61">
    <property type="taxonomic scope" value="Eukaryota"/>
</dbReference>
<dbReference type="PROSITE" id="PS50097">
    <property type="entry name" value="BTB"/>
    <property type="match status" value="1"/>
</dbReference>
<evidence type="ECO:0000259" key="1">
    <source>
        <dbReference type="PROSITE" id="PS50097"/>
    </source>
</evidence>
<dbReference type="Gene3D" id="3.30.710.10">
    <property type="entry name" value="Potassium Channel Kv1.1, Chain A"/>
    <property type="match status" value="1"/>
</dbReference>
<accession>D8PXN1</accession>
<evidence type="ECO:0000313" key="2">
    <source>
        <dbReference type="EMBL" id="EFI99105.1"/>
    </source>
</evidence>
<evidence type="ECO:0000313" key="3">
    <source>
        <dbReference type="Proteomes" id="UP000007431"/>
    </source>
</evidence>
<dbReference type="AlphaFoldDB" id="D8PXN1"/>
<sequence>MRLHPQERVSYDKTPSTNSRVVGVQESAEYAGDSAEVAAGDRGALVDNDEEERTLKRVQELWFDDGNIVLQAEDTQFRVHRSILAIHSNVFRGMLSLPQVGCDEEKIDGCPVVFLPGDAAQDMTYLFMAIYYSDFFESPPAPTTFAIAAGILRAATKYDILMLRNRAVRHFDTVYPTELPPSPVDTVAGIPPTFGTFQPSRQEDAEALHLARTLDLPWIRPYAMYRVSTRGLIADQETTQQADEFQCVSVADRFKCLQAQTKLLYATLNDVLSFLRTSHTSHSCQSADRCKQSRIEWMEEALQWDWIDPFLIEFEPRWEKGLCEECVCVAKADFEDGRAIVWSKLPEMFSVAKSWDHLETLKYREHNPGLSHPDM</sequence>
<protein>
    <submittedName>
        <fullName evidence="2">Expressed protein</fullName>
    </submittedName>
</protein>
<dbReference type="InterPro" id="IPR011333">
    <property type="entry name" value="SKP1/BTB/POZ_sf"/>
</dbReference>
<dbReference type="Pfam" id="PF00651">
    <property type="entry name" value="BTB"/>
    <property type="match status" value="1"/>
</dbReference>
<reference evidence="2 3" key="1">
    <citation type="journal article" date="2010" name="Nat. Biotechnol.">
        <title>Genome sequence of the model mushroom Schizophyllum commune.</title>
        <authorList>
            <person name="Ohm R.A."/>
            <person name="de Jong J.F."/>
            <person name="Lugones L.G."/>
            <person name="Aerts A."/>
            <person name="Kothe E."/>
            <person name="Stajich J.E."/>
            <person name="de Vries R.P."/>
            <person name="Record E."/>
            <person name="Levasseur A."/>
            <person name="Baker S.E."/>
            <person name="Bartholomew K.A."/>
            <person name="Coutinho P.M."/>
            <person name="Erdmann S."/>
            <person name="Fowler T.J."/>
            <person name="Gathman A.C."/>
            <person name="Lombard V."/>
            <person name="Henrissat B."/>
            <person name="Knabe N."/>
            <person name="Kuees U."/>
            <person name="Lilly W.W."/>
            <person name="Lindquist E."/>
            <person name="Lucas S."/>
            <person name="Magnuson J.K."/>
            <person name="Piumi F."/>
            <person name="Raudaskoski M."/>
            <person name="Salamov A."/>
            <person name="Schmutz J."/>
            <person name="Schwarze F.W.M.R."/>
            <person name="vanKuyk P.A."/>
            <person name="Horton J.S."/>
            <person name="Grigoriev I.V."/>
            <person name="Woesten H.A.B."/>
        </authorList>
    </citation>
    <scope>NUCLEOTIDE SEQUENCE [LARGE SCALE GENOMIC DNA]</scope>
    <source>
        <strain evidence="3">H4-8 / FGSC 9210</strain>
    </source>
</reference>
<dbReference type="InParanoid" id="D8PXN1"/>
<dbReference type="SMART" id="SM00225">
    <property type="entry name" value="BTB"/>
    <property type="match status" value="1"/>
</dbReference>
<organism evidence="3">
    <name type="scientific">Schizophyllum commune (strain H4-8 / FGSC 9210)</name>
    <name type="common">Split gill fungus</name>
    <dbReference type="NCBI Taxonomy" id="578458"/>
    <lineage>
        <taxon>Eukaryota</taxon>
        <taxon>Fungi</taxon>
        <taxon>Dikarya</taxon>
        <taxon>Basidiomycota</taxon>
        <taxon>Agaricomycotina</taxon>
        <taxon>Agaricomycetes</taxon>
        <taxon>Agaricomycetidae</taxon>
        <taxon>Agaricales</taxon>
        <taxon>Schizophyllaceae</taxon>
        <taxon>Schizophyllum</taxon>
    </lineage>
</organism>
<name>D8PXN1_SCHCM</name>
<dbReference type="GeneID" id="9585805"/>
<dbReference type="SUPFAM" id="SSF54695">
    <property type="entry name" value="POZ domain"/>
    <property type="match status" value="1"/>
</dbReference>
<dbReference type="OrthoDB" id="3036049at2759"/>